<name>A0AA36HG89_CYLNA</name>
<organism evidence="2 3">
    <name type="scientific">Cylicocyclus nassatus</name>
    <name type="common">Nematode worm</name>
    <dbReference type="NCBI Taxonomy" id="53992"/>
    <lineage>
        <taxon>Eukaryota</taxon>
        <taxon>Metazoa</taxon>
        <taxon>Ecdysozoa</taxon>
        <taxon>Nematoda</taxon>
        <taxon>Chromadorea</taxon>
        <taxon>Rhabditida</taxon>
        <taxon>Rhabditina</taxon>
        <taxon>Rhabditomorpha</taxon>
        <taxon>Strongyloidea</taxon>
        <taxon>Strongylidae</taxon>
        <taxon>Cylicocyclus</taxon>
    </lineage>
</organism>
<reference evidence="2" key="1">
    <citation type="submission" date="2023-07" db="EMBL/GenBank/DDBJ databases">
        <authorList>
            <consortium name="CYATHOMIX"/>
        </authorList>
    </citation>
    <scope>NUCLEOTIDE SEQUENCE</scope>
    <source>
        <strain evidence="2">N/A</strain>
    </source>
</reference>
<keyword evidence="3" id="KW-1185">Reference proteome</keyword>
<evidence type="ECO:0000313" key="3">
    <source>
        <dbReference type="Proteomes" id="UP001176961"/>
    </source>
</evidence>
<evidence type="ECO:0000256" key="1">
    <source>
        <dbReference type="SAM" id="MobiDB-lite"/>
    </source>
</evidence>
<protein>
    <submittedName>
        <fullName evidence="2">Uncharacterized protein</fullName>
    </submittedName>
</protein>
<dbReference type="AlphaFoldDB" id="A0AA36HG89"/>
<gene>
    <name evidence="2" type="ORF">CYNAS_LOCUS22199</name>
</gene>
<dbReference type="EMBL" id="CATQJL010000326">
    <property type="protein sequence ID" value="CAJ0610216.1"/>
    <property type="molecule type" value="Genomic_DNA"/>
</dbReference>
<feature type="region of interest" description="Disordered" evidence="1">
    <location>
        <begin position="21"/>
        <end position="72"/>
    </location>
</feature>
<feature type="compositionally biased region" description="Basic and acidic residues" evidence="1">
    <location>
        <begin position="21"/>
        <end position="35"/>
    </location>
</feature>
<proteinExistence type="predicted"/>
<evidence type="ECO:0000313" key="2">
    <source>
        <dbReference type="EMBL" id="CAJ0610216.1"/>
    </source>
</evidence>
<dbReference type="Proteomes" id="UP001176961">
    <property type="component" value="Unassembled WGS sequence"/>
</dbReference>
<comment type="caution">
    <text evidence="2">The sequence shown here is derived from an EMBL/GenBank/DDBJ whole genome shotgun (WGS) entry which is preliminary data.</text>
</comment>
<sequence>MMPESCLGIAFVVVDYDADESTRRNVEDGGDRPSVDRYAPGRSVAARNKQQINAGNIAKSDPNDEGGPEKSAIKWRTRVDCSLDMSECELYFNKQAKRN</sequence>
<accession>A0AA36HG89</accession>